<protein>
    <submittedName>
        <fullName evidence="1">Uncharacterized protein</fullName>
    </submittedName>
</protein>
<dbReference type="EMBL" id="FQZG01000051">
    <property type="protein sequence ID" value="SHJ47063.1"/>
    <property type="molecule type" value="Genomic_DNA"/>
</dbReference>
<accession>A0A1M6JK68</accession>
<evidence type="ECO:0000313" key="2">
    <source>
        <dbReference type="Proteomes" id="UP000184512"/>
    </source>
</evidence>
<dbReference type="Proteomes" id="UP000184512">
    <property type="component" value="Unassembled WGS sequence"/>
</dbReference>
<sequence length="143" mass="15214">MNYELEAQPGLPWPEVKQQAFVGWYWCDPDGAHIADDPPEDVPAATHLWAWGPSSWGRWRIDPLGAGAGGATLTGARLALMGDGAPSKADEEAAVEVTVAAATTWPADAPVGLVDSLRARPLNLICVTRPVKLTFLAFDDPAL</sequence>
<dbReference type="STRING" id="1123357.SAMN02745244_02583"/>
<keyword evidence="2" id="KW-1185">Reference proteome</keyword>
<proteinExistence type="predicted"/>
<organism evidence="1 2">
    <name type="scientific">Tessaracoccus bendigoensis DSM 12906</name>
    <dbReference type="NCBI Taxonomy" id="1123357"/>
    <lineage>
        <taxon>Bacteria</taxon>
        <taxon>Bacillati</taxon>
        <taxon>Actinomycetota</taxon>
        <taxon>Actinomycetes</taxon>
        <taxon>Propionibacteriales</taxon>
        <taxon>Propionibacteriaceae</taxon>
        <taxon>Tessaracoccus</taxon>
    </lineage>
</organism>
<gene>
    <name evidence="1" type="ORF">SAMN02745244_02583</name>
</gene>
<name>A0A1M6JK68_9ACTN</name>
<evidence type="ECO:0000313" key="1">
    <source>
        <dbReference type="EMBL" id="SHJ47063.1"/>
    </source>
</evidence>
<dbReference type="RefSeq" id="WP_073188963.1">
    <property type="nucleotide sequence ID" value="NZ_FQZG01000051.1"/>
</dbReference>
<dbReference type="OrthoDB" id="3692310at2"/>
<dbReference type="AlphaFoldDB" id="A0A1M6JK68"/>
<reference evidence="1 2" key="1">
    <citation type="submission" date="2016-11" db="EMBL/GenBank/DDBJ databases">
        <authorList>
            <person name="Jaros S."/>
            <person name="Januszkiewicz K."/>
            <person name="Wedrychowicz H."/>
        </authorList>
    </citation>
    <scope>NUCLEOTIDE SEQUENCE [LARGE SCALE GENOMIC DNA]</scope>
    <source>
        <strain evidence="1 2">DSM 12906</strain>
    </source>
</reference>